<dbReference type="InterPro" id="IPR002733">
    <property type="entry name" value="AMMECR1_domain"/>
</dbReference>
<dbReference type="InterPro" id="IPR027485">
    <property type="entry name" value="AMMECR1_N"/>
</dbReference>
<dbReference type="SUPFAM" id="SSF143447">
    <property type="entry name" value="AMMECR1-like"/>
    <property type="match status" value="1"/>
</dbReference>
<feature type="domain" description="AMMECR1" evidence="1">
    <location>
        <begin position="7"/>
        <end position="203"/>
    </location>
</feature>
<dbReference type="EMBL" id="VLTO01000003">
    <property type="protein sequence ID" value="KAA0177743.1"/>
    <property type="molecule type" value="Genomic_DNA"/>
</dbReference>
<dbReference type="Proteomes" id="UP000323011">
    <property type="component" value="Unassembled WGS sequence"/>
</dbReference>
<evidence type="ECO:0000313" key="7">
    <source>
        <dbReference type="Proteomes" id="UP000324907"/>
    </source>
</evidence>
<evidence type="ECO:0000313" key="3">
    <source>
        <dbReference type="EMBL" id="KAA0166446.1"/>
    </source>
</evidence>
<dbReference type="EMBL" id="VLTL01000039">
    <property type="protein sequence ID" value="KAA0166446.1"/>
    <property type="molecule type" value="Genomic_DNA"/>
</dbReference>
<dbReference type="Proteomes" id="UP000322899">
    <property type="component" value="Unassembled WGS sequence"/>
</dbReference>
<dbReference type="Pfam" id="PF01871">
    <property type="entry name" value="AMMECR1"/>
    <property type="match status" value="1"/>
</dbReference>
<proteinExistence type="predicted"/>
<sequence>MAAAARRAGEPARAAVEHCFHAFATVQAALAKRAAPASPAAWDDIECPYFVTFNTKARDGSWVLRGCIGCLSPRPLSQLGEYANLAAFGDRRFDPIAEHELPGLQCCVSLLVDYEGPLAWNDFEIKKHGIIIDFESGGRKFSATYLPEVAHEQGWDHRETVASLVRKSGYRGAVDEALLGGITLTRYQSSKAKATHAEFQAAMGAR</sequence>
<reference evidence="5 6" key="1">
    <citation type="submission" date="2019-07" db="EMBL/GenBank/DDBJ databases">
        <title>Genomes of Cafeteria roenbergensis.</title>
        <authorList>
            <person name="Fischer M.G."/>
            <person name="Hackl T."/>
            <person name="Roman M."/>
        </authorList>
    </citation>
    <scope>NUCLEOTIDE SEQUENCE [LARGE SCALE GENOMIC DNA]</scope>
    <source>
        <strain evidence="2 6">BVI</strain>
        <strain evidence="4 5">E4-10P</strain>
        <strain evidence="3 7">RCC970-E3</strain>
    </source>
</reference>
<organism evidence="2 6">
    <name type="scientific">Cafeteria roenbergensis</name>
    <name type="common">Marine flagellate</name>
    <dbReference type="NCBI Taxonomy" id="33653"/>
    <lineage>
        <taxon>Eukaryota</taxon>
        <taxon>Sar</taxon>
        <taxon>Stramenopiles</taxon>
        <taxon>Bigyra</taxon>
        <taxon>Opalozoa</taxon>
        <taxon>Bicosoecida</taxon>
        <taxon>Cafeteriaceae</taxon>
        <taxon>Cafeteria</taxon>
    </lineage>
</organism>
<dbReference type="AlphaFoldDB" id="A0A5A8CUJ9"/>
<dbReference type="PANTHER" id="PTHR13016:SF0">
    <property type="entry name" value="AMME SYNDROME CANDIDATE GENE 1 PROTEIN"/>
    <property type="match status" value="1"/>
</dbReference>
<dbReference type="OMA" id="TNEAFPL"/>
<evidence type="ECO:0000313" key="5">
    <source>
        <dbReference type="Proteomes" id="UP000322899"/>
    </source>
</evidence>
<keyword evidence="6" id="KW-1185">Reference proteome</keyword>
<dbReference type="Proteomes" id="UP000324907">
    <property type="component" value="Unassembled WGS sequence"/>
</dbReference>
<dbReference type="OrthoDB" id="24630at2759"/>
<evidence type="ECO:0000313" key="2">
    <source>
        <dbReference type="EMBL" id="KAA0156369.1"/>
    </source>
</evidence>
<dbReference type="EMBL" id="VLTN01000004">
    <property type="protein sequence ID" value="KAA0156369.1"/>
    <property type="molecule type" value="Genomic_DNA"/>
</dbReference>
<evidence type="ECO:0000259" key="1">
    <source>
        <dbReference type="PROSITE" id="PS51112"/>
    </source>
</evidence>
<dbReference type="InterPro" id="IPR036071">
    <property type="entry name" value="AMMECR1_dom_sf"/>
</dbReference>
<name>A0A5A8CUJ9_CAFRO</name>
<evidence type="ECO:0000313" key="6">
    <source>
        <dbReference type="Proteomes" id="UP000323011"/>
    </source>
</evidence>
<dbReference type="InterPro" id="IPR023473">
    <property type="entry name" value="AMMECR1"/>
</dbReference>
<comment type="caution">
    <text evidence="2">The sequence shown here is derived from an EMBL/GenBank/DDBJ whole genome shotgun (WGS) entry which is preliminary data.</text>
</comment>
<accession>A0A5A8CUJ9</accession>
<evidence type="ECO:0000313" key="4">
    <source>
        <dbReference type="EMBL" id="KAA0177743.1"/>
    </source>
</evidence>
<dbReference type="Gene3D" id="3.30.700.20">
    <property type="entry name" value="Hypothetical protein ph0010, domain 1"/>
    <property type="match status" value="1"/>
</dbReference>
<protein>
    <recommendedName>
        <fullName evidence="1">AMMECR1 domain-containing protein</fullName>
    </recommendedName>
</protein>
<gene>
    <name evidence="4" type="ORF">FNF27_00915</name>
    <name evidence="3" type="ORF">FNF28_03087</name>
    <name evidence="2" type="ORF">FNF29_01162</name>
</gene>
<dbReference type="PROSITE" id="PS51112">
    <property type="entry name" value="AMMECR1"/>
    <property type="match status" value="1"/>
</dbReference>
<dbReference type="PANTHER" id="PTHR13016">
    <property type="entry name" value="AMMECR1 HOMOLOG"/>
    <property type="match status" value="1"/>
</dbReference>